<organism evidence="1 2">
    <name type="scientific">Euplotes crassus</name>
    <dbReference type="NCBI Taxonomy" id="5936"/>
    <lineage>
        <taxon>Eukaryota</taxon>
        <taxon>Sar</taxon>
        <taxon>Alveolata</taxon>
        <taxon>Ciliophora</taxon>
        <taxon>Intramacronucleata</taxon>
        <taxon>Spirotrichea</taxon>
        <taxon>Hypotrichia</taxon>
        <taxon>Euplotida</taxon>
        <taxon>Euplotidae</taxon>
        <taxon>Moneuplotes</taxon>
    </lineage>
</organism>
<gene>
    <name evidence="1" type="ORF">ECRASSUSDP1_LOCUS5924</name>
</gene>
<comment type="caution">
    <text evidence="1">The sequence shown here is derived from an EMBL/GenBank/DDBJ whole genome shotgun (WGS) entry which is preliminary data.</text>
</comment>
<evidence type="ECO:0000313" key="1">
    <source>
        <dbReference type="EMBL" id="CAI2364579.1"/>
    </source>
</evidence>
<evidence type="ECO:0000313" key="2">
    <source>
        <dbReference type="Proteomes" id="UP001295684"/>
    </source>
</evidence>
<protein>
    <submittedName>
        <fullName evidence="1">Uncharacterized protein</fullName>
    </submittedName>
</protein>
<reference evidence="1" key="1">
    <citation type="submission" date="2023-07" db="EMBL/GenBank/DDBJ databases">
        <authorList>
            <consortium name="AG Swart"/>
            <person name="Singh M."/>
            <person name="Singh A."/>
            <person name="Seah K."/>
            <person name="Emmerich C."/>
        </authorList>
    </citation>
    <scope>NUCLEOTIDE SEQUENCE</scope>
    <source>
        <strain evidence="1">DP1</strain>
    </source>
</reference>
<dbReference type="Proteomes" id="UP001295684">
    <property type="component" value="Unassembled WGS sequence"/>
</dbReference>
<proteinExistence type="predicted"/>
<keyword evidence="2" id="KW-1185">Reference proteome</keyword>
<accession>A0AAD1UFU5</accession>
<dbReference type="EMBL" id="CAMPGE010005734">
    <property type="protein sequence ID" value="CAI2364579.1"/>
    <property type="molecule type" value="Genomic_DNA"/>
</dbReference>
<sequence>MAQTEKCRRLSSSITSRYYKDRFLKNSTISLNNCMEFKNEHTSL</sequence>
<name>A0AAD1UFU5_EUPCR</name>
<dbReference type="AlphaFoldDB" id="A0AAD1UFU5"/>